<accession>A0A2P4UN40</accession>
<dbReference type="EMBL" id="MTBP01000001">
    <property type="protein sequence ID" value="POM26458.1"/>
    <property type="molecule type" value="Genomic_DNA"/>
</dbReference>
<gene>
    <name evidence="1" type="ORF">BTM25_08590</name>
</gene>
<dbReference type="InterPro" id="IPR016024">
    <property type="entry name" value="ARM-type_fold"/>
</dbReference>
<keyword evidence="2" id="KW-1185">Reference proteome</keyword>
<dbReference type="SUPFAM" id="SSF48371">
    <property type="entry name" value="ARM repeat"/>
    <property type="match status" value="1"/>
</dbReference>
<protein>
    <recommendedName>
        <fullName evidence="3">HEAT repeat domain-containing protein</fullName>
    </recommendedName>
</protein>
<dbReference type="AlphaFoldDB" id="A0A2P4UN40"/>
<evidence type="ECO:0008006" key="3">
    <source>
        <dbReference type="Google" id="ProtNLM"/>
    </source>
</evidence>
<comment type="caution">
    <text evidence="1">The sequence shown here is derived from an EMBL/GenBank/DDBJ whole genome shotgun (WGS) entry which is preliminary data.</text>
</comment>
<dbReference type="Proteomes" id="UP000242367">
    <property type="component" value="Unassembled WGS sequence"/>
</dbReference>
<evidence type="ECO:0000313" key="1">
    <source>
        <dbReference type="EMBL" id="POM26458.1"/>
    </source>
</evidence>
<evidence type="ECO:0000313" key="2">
    <source>
        <dbReference type="Proteomes" id="UP000242367"/>
    </source>
</evidence>
<name>A0A2P4UN40_9ACTN</name>
<proteinExistence type="predicted"/>
<reference evidence="1 2" key="1">
    <citation type="journal article" date="2017" name="Chemistry">
        <title>Isolation, Biosynthesis and Chemical Modifications of Rubterolones A-F: Rare Tropolone Alkaloids from Actinomadura sp. 5-2.</title>
        <authorList>
            <person name="Guo H."/>
            <person name="Benndorf R."/>
            <person name="Leichnitz D."/>
            <person name="Klassen J.L."/>
            <person name="Vollmers J."/>
            <person name="Gorls H."/>
            <person name="Steinacker M."/>
            <person name="Weigel C."/>
            <person name="Dahse H.M."/>
            <person name="Kaster A.K."/>
            <person name="de Beer Z.W."/>
            <person name="Poulsen M."/>
            <person name="Beemelmanns C."/>
        </authorList>
    </citation>
    <scope>NUCLEOTIDE SEQUENCE [LARGE SCALE GENOMIC DNA]</scope>
    <source>
        <strain evidence="1 2">5-2</strain>
    </source>
</reference>
<dbReference type="InterPro" id="IPR011989">
    <property type="entry name" value="ARM-like"/>
</dbReference>
<organism evidence="1 2">
    <name type="scientific">Actinomadura rubteroloni</name>
    <dbReference type="NCBI Taxonomy" id="1926885"/>
    <lineage>
        <taxon>Bacteria</taxon>
        <taxon>Bacillati</taxon>
        <taxon>Actinomycetota</taxon>
        <taxon>Actinomycetes</taxon>
        <taxon>Streptosporangiales</taxon>
        <taxon>Thermomonosporaceae</taxon>
        <taxon>Actinomadura</taxon>
    </lineage>
</organism>
<sequence length="746" mass="81288">MDELSWETRGRAARFHREVDWSKVLDPYGIRRYGWHVLENLWEPGHHPASQAVKDLRIACLGDGSAVWPAAAQLLPFLVEAANDRALENRVAIVRMIDDIAVTGNTAAQATLAGEGRWYPHVDPAWQAAWDRAAPLLVPSRLDPVDVRAAKAAALGEAAGRADELIDVLRERCAREPDENVAGLLAESVGKLARHAAHRRDEALTWLRRLRDEEGVALHDLRDRAASGLELALTGHESGSAASGVRAAGTEAVPLDRELGAAVLGRVPFAHMLLSRGPASQRDVGLRLAASLMSRWRSAVPDLLPGVARRVDDAGSEHRALALRILAMCGPAARPFADRVAAHITEAEEPDAVARRNAIWALALMGDDRCVAPLARMLTEPDSGFHNDHSYGDGSTPWSGHEINLGEALAPFPAHAGTFLEPLLTRIRNARPDYRLGMYAIIRAWQRDGADLAPYFLDLLDRRDPLADVSALRRVHQGIVSERHRELLREKLVPTVPFLHEYPDRIDAFDFQKLTGDDGPLRTLLASLERPGDGAHQRALLLRVCSALGPAAAPMAGHLRATFLAGPIRESDDSALVAQALWRITGDPEEAQRVLRRADVTEYSRLSLLAEIAETHPSLAETVVPRLRDFCAQKTSPFGSGTFEVMWIARTLWKLTGDPRQAAPPLIELFHTCGPPGSARLTVLEPLALLAEVAAADPESVAPAIPALRALIDADERPVPHDQWRSVRDDDAQVTAARAVLDAATG</sequence>
<dbReference type="Gene3D" id="1.25.10.10">
    <property type="entry name" value="Leucine-rich Repeat Variant"/>
    <property type="match status" value="1"/>
</dbReference>